<protein>
    <submittedName>
        <fullName evidence="1">Uncharacterized protein</fullName>
    </submittedName>
</protein>
<name>A0A0E9X7M2_ANGAN</name>
<dbReference type="AlphaFoldDB" id="A0A0E9X7M2"/>
<proteinExistence type="predicted"/>
<organism evidence="1">
    <name type="scientific">Anguilla anguilla</name>
    <name type="common">European freshwater eel</name>
    <name type="synonym">Muraena anguilla</name>
    <dbReference type="NCBI Taxonomy" id="7936"/>
    <lineage>
        <taxon>Eukaryota</taxon>
        <taxon>Metazoa</taxon>
        <taxon>Chordata</taxon>
        <taxon>Craniata</taxon>
        <taxon>Vertebrata</taxon>
        <taxon>Euteleostomi</taxon>
        <taxon>Actinopterygii</taxon>
        <taxon>Neopterygii</taxon>
        <taxon>Teleostei</taxon>
        <taxon>Anguilliformes</taxon>
        <taxon>Anguillidae</taxon>
        <taxon>Anguilla</taxon>
    </lineage>
</organism>
<dbReference type="EMBL" id="GBXM01010869">
    <property type="protein sequence ID" value="JAH97708.1"/>
    <property type="molecule type" value="Transcribed_RNA"/>
</dbReference>
<evidence type="ECO:0000313" key="1">
    <source>
        <dbReference type="EMBL" id="JAH97708.1"/>
    </source>
</evidence>
<reference evidence="1" key="1">
    <citation type="submission" date="2014-11" db="EMBL/GenBank/DDBJ databases">
        <authorList>
            <person name="Amaro Gonzalez C."/>
        </authorList>
    </citation>
    <scope>NUCLEOTIDE SEQUENCE</scope>
</reference>
<accession>A0A0E9X7M2</accession>
<reference evidence="1" key="2">
    <citation type="journal article" date="2015" name="Fish Shellfish Immunol.">
        <title>Early steps in the European eel (Anguilla anguilla)-Vibrio vulnificus interaction in the gills: Role of the RtxA13 toxin.</title>
        <authorList>
            <person name="Callol A."/>
            <person name="Pajuelo D."/>
            <person name="Ebbesson L."/>
            <person name="Teles M."/>
            <person name="MacKenzie S."/>
            <person name="Amaro C."/>
        </authorList>
    </citation>
    <scope>NUCLEOTIDE SEQUENCE</scope>
</reference>
<sequence length="52" mass="6235">MSGKWKALENNAIYKKNWCKYTLRQVETIRIDTKLTTHLGCIKKINCSHKYY</sequence>